<name>A0A1G2L8D1_9BACT</name>
<evidence type="ECO:0000256" key="2">
    <source>
        <dbReference type="ARBA" id="ARBA00001911"/>
    </source>
</evidence>
<proteinExistence type="inferred from homology"/>
<dbReference type="InterPro" id="IPR020904">
    <property type="entry name" value="Sc_DH/Rdtase_CS"/>
</dbReference>
<comment type="cofactor">
    <cofactor evidence="2 7">
        <name>NAD(+)</name>
        <dbReference type="ChEBI" id="CHEBI:57540"/>
    </cofactor>
</comment>
<dbReference type="Pfam" id="PF16363">
    <property type="entry name" value="GDP_Man_Dehyd"/>
    <property type="match status" value="1"/>
</dbReference>
<gene>
    <name evidence="9" type="ORF">A3B34_02155</name>
</gene>
<sequence length="319" mass="35718">MKKHNEQILVTGGAGFIGSNYLNAFVPRYPEILFVNVDCLTYAGDPKNITVVGAPNYRFHKVDIRDQEALEKVFAEHAPTGVINFAAESHVDLSIENPSIFVETNIVGTHNLLVLARAHGVTRFHQISTDEVYGSLAKDAPPFTTHSPLAPNSPYSASKAAADLLVRSYHRTFGLNIVISRCSNNYGPHQDTSKIIPKFIANLLAGEKVPLYAKGENIRDWLYVEDHVEAVDLIFRKGTSGTVYNIGGGEELSNINLTRQLLALTGRDESFIQEVADRPGHDFRYASDSGELFRELEWKPRHSFADGIRTTFEWYRERR</sequence>
<dbReference type="Proteomes" id="UP000176510">
    <property type="component" value="Unassembled WGS sequence"/>
</dbReference>
<dbReference type="GO" id="GO:0009225">
    <property type="term" value="P:nucleotide-sugar metabolic process"/>
    <property type="evidence" value="ECO:0007669"/>
    <property type="project" value="InterPro"/>
</dbReference>
<dbReference type="PROSITE" id="PS00061">
    <property type="entry name" value="ADH_SHORT"/>
    <property type="match status" value="1"/>
</dbReference>
<dbReference type="PANTHER" id="PTHR43000">
    <property type="entry name" value="DTDP-D-GLUCOSE 4,6-DEHYDRATASE-RELATED"/>
    <property type="match status" value="1"/>
</dbReference>
<accession>A0A1G2L8D1</accession>
<dbReference type="CDD" id="cd05246">
    <property type="entry name" value="dTDP_GD_SDR_e"/>
    <property type="match status" value="1"/>
</dbReference>
<keyword evidence="5" id="KW-0520">NAD</keyword>
<dbReference type="InterPro" id="IPR005888">
    <property type="entry name" value="dTDP_Gluc_deHydtase"/>
</dbReference>
<dbReference type="InterPro" id="IPR016040">
    <property type="entry name" value="NAD(P)-bd_dom"/>
</dbReference>
<dbReference type="SUPFAM" id="SSF51735">
    <property type="entry name" value="NAD(P)-binding Rossmann-fold domains"/>
    <property type="match status" value="1"/>
</dbReference>
<evidence type="ECO:0000256" key="3">
    <source>
        <dbReference type="ARBA" id="ARBA00008178"/>
    </source>
</evidence>
<dbReference type="AlphaFoldDB" id="A0A1G2L8D1"/>
<evidence type="ECO:0000259" key="8">
    <source>
        <dbReference type="Pfam" id="PF16363"/>
    </source>
</evidence>
<dbReference type="EC" id="4.2.1.46" evidence="4 7"/>
<evidence type="ECO:0000256" key="6">
    <source>
        <dbReference type="ARBA" id="ARBA00023239"/>
    </source>
</evidence>
<organism evidence="9 10">
    <name type="scientific">Candidatus Sungbacteria bacterium RIFCSPLOWO2_01_FULL_54_21</name>
    <dbReference type="NCBI Taxonomy" id="1802279"/>
    <lineage>
        <taxon>Bacteria</taxon>
        <taxon>Candidatus Sungiibacteriota</taxon>
    </lineage>
</organism>
<evidence type="ECO:0000313" key="9">
    <source>
        <dbReference type="EMBL" id="OHA07820.1"/>
    </source>
</evidence>
<keyword evidence="6 7" id="KW-0456">Lyase</keyword>
<dbReference type="NCBIfam" id="TIGR01181">
    <property type="entry name" value="dTDP_gluc_dehyt"/>
    <property type="match status" value="1"/>
</dbReference>
<dbReference type="Gene3D" id="3.40.50.720">
    <property type="entry name" value="NAD(P)-binding Rossmann-like Domain"/>
    <property type="match status" value="1"/>
</dbReference>
<dbReference type="STRING" id="1802279.A3B34_02155"/>
<comment type="caution">
    <text evidence="9">The sequence shown here is derived from an EMBL/GenBank/DDBJ whole genome shotgun (WGS) entry which is preliminary data.</text>
</comment>
<evidence type="ECO:0000256" key="5">
    <source>
        <dbReference type="ARBA" id="ARBA00023027"/>
    </source>
</evidence>
<protein>
    <recommendedName>
        <fullName evidence="4 7">dTDP-glucose 4,6-dehydratase</fullName>
        <ecNumber evidence="4 7">4.2.1.46</ecNumber>
    </recommendedName>
</protein>
<feature type="domain" description="NAD(P)-binding" evidence="8">
    <location>
        <begin position="9"/>
        <end position="310"/>
    </location>
</feature>
<evidence type="ECO:0000256" key="4">
    <source>
        <dbReference type="ARBA" id="ARBA00011990"/>
    </source>
</evidence>
<dbReference type="Gene3D" id="3.90.25.10">
    <property type="entry name" value="UDP-galactose 4-epimerase, domain 1"/>
    <property type="match status" value="1"/>
</dbReference>
<evidence type="ECO:0000256" key="7">
    <source>
        <dbReference type="RuleBase" id="RU004473"/>
    </source>
</evidence>
<evidence type="ECO:0000256" key="1">
    <source>
        <dbReference type="ARBA" id="ARBA00001539"/>
    </source>
</evidence>
<dbReference type="GO" id="GO:0008460">
    <property type="term" value="F:dTDP-glucose 4,6-dehydratase activity"/>
    <property type="evidence" value="ECO:0007669"/>
    <property type="project" value="UniProtKB-EC"/>
</dbReference>
<dbReference type="EMBL" id="MHQR01000012">
    <property type="protein sequence ID" value="OHA07820.1"/>
    <property type="molecule type" value="Genomic_DNA"/>
</dbReference>
<evidence type="ECO:0000313" key="10">
    <source>
        <dbReference type="Proteomes" id="UP000176510"/>
    </source>
</evidence>
<comment type="catalytic activity">
    <reaction evidence="1 7">
        <text>dTDP-alpha-D-glucose = dTDP-4-dehydro-6-deoxy-alpha-D-glucose + H2O</text>
        <dbReference type="Rhea" id="RHEA:17221"/>
        <dbReference type="ChEBI" id="CHEBI:15377"/>
        <dbReference type="ChEBI" id="CHEBI:57477"/>
        <dbReference type="ChEBI" id="CHEBI:57649"/>
        <dbReference type="EC" id="4.2.1.46"/>
    </reaction>
</comment>
<dbReference type="InterPro" id="IPR036291">
    <property type="entry name" value="NAD(P)-bd_dom_sf"/>
</dbReference>
<reference evidence="9 10" key="1">
    <citation type="journal article" date="2016" name="Nat. Commun.">
        <title>Thousands of microbial genomes shed light on interconnected biogeochemical processes in an aquifer system.</title>
        <authorList>
            <person name="Anantharaman K."/>
            <person name="Brown C.T."/>
            <person name="Hug L.A."/>
            <person name="Sharon I."/>
            <person name="Castelle C.J."/>
            <person name="Probst A.J."/>
            <person name="Thomas B.C."/>
            <person name="Singh A."/>
            <person name="Wilkins M.J."/>
            <person name="Karaoz U."/>
            <person name="Brodie E.L."/>
            <person name="Williams K.H."/>
            <person name="Hubbard S.S."/>
            <person name="Banfield J.F."/>
        </authorList>
    </citation>
    <scope>NUCLEOTIDE SEQUENCE [LARGE SCALE GENOMIC DNA]</scope>
</reference>
<comment type="similarity">
    <text evidence="3 7">Belongs to the NAD(P)-dependent epimerase/dehydratase family. dTDP-glucose dehydratase subfamily.</text>
</comment>